<sequence>MSDQRLNSASETSLRSDLIYAVRYYLRGRRGLLLAGGTIVAAALALNWSWLAAIGIAPIILSLLPCAGMCALGLCMMHRKSADTESRDNHSGQPYVAPKVEVLPPESEPVRLLGPRDSDRSTRSNPSLINEEYEIRGRHSSDERDHG</sequence>
<comment type="caution">
    <text evidence="3">The sequence shown here is derived from an EMBL/GenBank/DDBJ whole genome shotgun (WGS) entry which is preliminary data.</text>
</comment>
<dbReference type="Proteomes" id="UP001595711">
    <property type="component" value="Unassembled WGS sequence"/>
</dbReference>
<feature type="compositionally biased region" description="Basic and acidic residues" evidence="1">
    <location>
        <begin position="133"/>
        <end position="147"/>
    </location>
</feature>
<proteinExistence type="predicted"/>
<feature type="transmembrane region" description="Helical" evidence="2">
    <location>
        <begin position="56"/>
        <end position="77"/>
    </location>
</feature>
<dbReference type="EMBL" id="JBHRYJ010000001">
    <property type="protein sequence ID" value="MFC3674969.1"/>
    <property type="molecule type" value="Genomic_DNA"/>
</dbReference>
<gene>
    <name evidence="3" type="ORF">ACFOOQ_05390</name>
</gene>
<feature type="region of interest" description="Disordered" evidence="1">
    <location>
        <begin position="82"/>
        <end position="147"/>
    </location>
</feature>
<evidence type="ECO:0000256" key="1">
    <source>
        <dbReference type="SAM" id="MobiDB-lite"/>
    </source>
</evidence>
<name>A0ABV7VBV9_9PROT</name>
<feature type="transmembrane region" description="Helical" evidence="2">
    <location>
        <begin position="32"/>
        <end position="50"/>
    </location>
</feature>
<evidence type="ECO:0000313" key="3">
    <source>
        <dbReference type="EMBL" id="MFC3674969.1"/>
    </source>
</evidence>
<accession>A0ABV7VBV9</accession>
<reference evidence="4" key="1">
    <citation type="journal article" date="2019" name="Int. J. Syst. Evol. Microbiol.">
        <title>The Global Catalogue of Microorganisms (GCM) 10K type strain sequencing project: providing services to taxonomists for standard genome sequencing and annotation.</title>
        <authorList>
            <consortium name="The Broad Institute Genomics Platform"/>
            <consortium name="The Broad Institute Genome Sequencing Center for Infectious Disease"/>
            <person name="Wu L."/>
            <person name="Ma J."/>
        </authorList>
    </citation>
    <scope>NUCLEOTIDE SEQUENCE [LARGE SCALE GENOMIC DNA]</scope>
    <source>
        <strain evidence="4">KCTC 42182</strain>
    </source>
</reference>
<keyword evidence="2" id="KW-1133">Transmembrane helix</keyword>
<evidence type="ECO:0000313" key="4">
    <source>
        <dbReference type="Proteomes" id="UP001595711"/>
    </source>
</evidence>
<keyword evidence="2" id="KW-0812">Transmembrane</keyword>
<keyword evidence="4" id="KW-1185">Reference proteome</keyword>
<keyword evidence="2" id="KW-0472">Membrane</keyword>
<dbReference type="RefSeq" id="WP_379722649.1">
    <property type="nucleotide sequence ID" value="NZ_JBHRYJ010000001.1"/>
</dbReference>
<organism evidence="3 4">
    <name type="scientific">Ferrovibrio xuzhouensis</name>
    <dbReference type="NCBI Taxonomy" id="1576914"/>
    <lineage>
        <taxon>Bacteria</taxon>
        <taxon>Pseudomonadati</taxon>
        <taxon>Pseudomonadota</taxon>
        <taxon>Alphaproteobacteria</taxon>
        <taxon>Rhodospirillales</taxon>
        <taxon>Rhodospirillaceae</taxon>
        <taxon>Ferrovibrio</taxon>
    </lineage>
</organism>
<evidence type="ECO:0000256" key="2">
    <source>
        <dbReference type="SAM" id="Phobius"/>
    </source>
</evidence>
<protein>
    <submittedName>
        <fullName evidence="3">Uncharacterized protein</fullName>
    </submittedName>
</protein>